<keyword evidence="5" id="KW-1185">Reference proteome</keyword>
<evidence type="ECO:0000256" key="2">
    <source>
        <dbReference type="SAM" id="MobiDB-lite"/>
    </source>
</evidence>
<dbReference type="GO" id="GO:0005829">
    <property type="term" value="C:cytosol"/>
    <property type="evidence" value="ECO:0007669"/>
    <property type="project" value="GOC"/>
</dbReference>
<proteinExistence type="inferred from homology"/>
<dbReference type="InterPro" id="IPR016024">
    <property type="entry name" value="ARM-type_fold"/>
</dbReference>
<dbReference type="Gene3D" id="1.25.10.10">
    <property type="entry name" value="Leucine-rich Repeat Variant"/>
    <property type="match status" value="4"/>
</dbReference>
<protein>
    <recommendedName>
        <fullName evidence="3">LAA1-like C-terminal TPR repeats domain-containing protein</fullName>
    </recommendedName>
</protein>
<dbReference type="GO" id="GO:0030139">
    <property type="term" value="C:endocytic vesicle"/>
    <property type="evidence" value="ECO:0007669"/>
    <property type="project" value="TreeGrafter"/>
</dbReference>
<feature type="domain" description="LAA1-like C-terminal TPR repeats" evidence="3">
    <location>
        <begin position="1963"/>
        <end position="2123"/>
    </location>
</feature>
<reference evidence="4" key="1">
    <citation type="journal article" date="2023" name="PhytoFront">
        <title>Draft Genome Resources of Seven Strains of Tilletia horrida, Causal Agent of Kernel Smut of Rice.</title>
        <authorList>
            <person name="Khanal S."/>
            <person name="Antony Babu S."/>
            <person name="Zhou X.G."/>
        </authorList>
    </citation>
    <scope>NUCLEOTIDE SEQUENCE</scope>
    <source>
        <strain evidence="4">TX6</strain>
    </source>
</reference>
<dbReference type="InterPro" id="IPR057981">
    <property type="entry name" value="TPR_LAA1-like_C"/>
</dbReference>
<evidence type="ECO:0000259" key="3">
    <source>
        <dbReference type="Pfam" id="PF25808"/>
    </source>
</evidence>
<dbReference type="EMBL" id="JAPDMZ010000175">
    <property type="protein sequence ID" value="KAK0546973.1"/>
    <property type="molecule type" value="Genomic_DNA"/>
</dbReference>
<dbReference type="InterPro" id="IPR046837">
    <property type="entry name" value="Laa1/Sip1/HEATR5-like_HEAT"/>
</dbReference>
<dbReference type="GO" id="GO:0006897">
    <property type="term" value="P:endocytosis"/>
    <property type="evidence" value="ECO:0007669"/>
    <property type="project" value="TreeGrafter"/>
</dbReference>
<comment type="similarity">
    <text evidence="1">Belongs to the HEATR5 family.</text>
</comment>
<gene>
    <name evidence="4" type="ORF">OC846_005053</name>
</gene>
<dbReference type="GO" id="GO:0016020">
    <property type="term" value="C:membrane"/>
    <property type="evidence" value="ECO:0007669"/>
    <property type="project" value="TreeGrafter"/>
</dbReference>
<accession>A0AAN6JQL7</accession>
<evidence type="ECO:0000313" key="4">
    <source>
        <dbReference type="EMBL" id="KAK0546973.1"/>
    </source>
</evidence>
<feature type="compositionally biased region" description="Gly residues" evidence="2">
    <location>
        <begin position="878"/>
        <end position="892"/>
    </location>
</feature>
<dbReference type="Pfam" id="PF20210">
    <property type="entry name" value="Laa1_Sip1_HTR5"/>
    <property type="match status" value="1"/>
</dbReference>
<sequence length="2145" mass="229219">MTAFDDLDAEMATRPSIFNMLPSPPAGADSSSPALDSYLKLDEVKLSTAVKNEQGEIFLLQWLSKAEAAIQQSSPESLRPIQKDLEKTLLRLVHIDRADNTVSSSASPSSDSAVVKVGRPERHLIGRCFVSLLSKGDSRNLFDVISTLIKVANDDNKNTAPERESKVAALHVAGVIFGSMGQQVMSLFAELLTLTLKVLKSSSQPVILRHHALRCLQRLLRQGGKSLNDTMAKETMTRLRTALSDKASPVVRGSADALVALLEHGPPVVSARAETENILSTAFKVMDGADPKTVQSLAKLCAQILAGTQRAAVLPPSSRPAAAKGSAASNKKKPKDAPPADDSDEEDAKAASASAASASDAVELYLLTPKAMLDHIAGMFNKPTSSRRVRAAIFNIHALLFTELGVGWVETNYPLIVSHLCVDLPNNARTCVNSAEELFVRQGVLLLLRKLIGEQMLSESAQVAAVEELGSSYLKKYPVVLPGQQAPSKATMVLALREVAALLGQLGTVPPQLMELLQDPLQRCVGHSSHSVQIAAAWCLRQLCLIHPASLDGSISALLALLNTSLTSLANNAKAGVAAVSGAPRDLPRRCVGQARALAALVSIIPNRPLYASSHHGTKVFETSLQLLKTSSEYDLPISSVQINVAWILIGGLMSLGPSFVRPQLPQLFNLWRNALPKPSPRDLASGPEGRTESEWGFLLHVRECALGAVYAFLVHNGPALLTLESSRKLVAYLSNSLVFVNAFSARHPGISQEQVPGLPRASLTLLDREHMLRWRLTRCFSALARTSAIEPLQHDLLVSAVQTFAEPDRYVGSSTQAAIAASSGSFSTLWSCTDGYAFGVTSLHPGSRARREDDQAAASFFSMLGLAVHSGSDGKNGRGVPGDGSSGGGGADVESDRLNRDAVESRLDELSSTPILLAPEHDAVGLYLGNQRGVRRDAEELQWQPAQPPSATGVVDASIELFAAFFPYQERETQISTMETLLQFCRSSKLDRNPGRRLAIQFNASVAILGALCCAAQGTQIAGGRRPAGFSNDRLATAMREIIRECMLQNDATLRTVASEAYGRLASISGSAAISSQVQFLVDQVVSNRDPDARAGCALSFGAIYKHVGGLAAGPLTKTVVNVLMSLCSDPHPVVHFWALDALQIVIDAAGLSYSTFVASTIAMVIKLYMQETHEGEGGSVGSANLKADLPAHQILCRVVHSLIGVLGPDLRESVRLRSLILILLSEFTRETDDGVLVEATKAIQHLGMFAPDVLDTSAWIGQLRILLQSNVQPVKVAAINSFYQLVQKQALQMSKFGGNELVETFFVQLDTNPSIQGVREVITSWLRQTAELNPTAWIDLCQRIMTGAGIGARRTGAASIAKPVNSAAAVANALQDEEMAQIDLGDQSGAGQSGRGSRWRTQLFALQCLHELFITVRQSGRLEHFSAPTGTTKTMSSRVGDLIRVAFSASTAANTEIRLEGLVLLRDVIVNFSQARDPDFPEALLMEQHQAPLAAALTPAFNADSTPEVLALACEVCAVFVGSGIVKEVDKMGRILKQLVQALQACLDSSASFGDVASLSANARSMLRVAVLSAWAELQIASEQRPYLVDVIKQHRDSLSESWMQVLQEYALIRASSQNEEAMLDAGATDGDRALASEVYGSYLDRAWVKILKAVTYSGSTSSGDELPDNKVSAPPAVIARVIYGLAFEHLAQSTSTIGVDAAERAIRSENMIVCLQAIRHLCTSPTLAEYRGDAVDVSELSILLYRLIVGEPGHIQIEVLSLIDSLAALLPLGARQVEQKKTDEIDPKSAVLLRLVFHALNSTLSSRSAVAERANVVNQGCSVLFRLVNSSSEEVKLRIYSITLALFSDLLEDDHATADLMSPTLPSLKALAERTCALSDRTSVQKALHTFLSSCLANIDDMSGRSGTGPTIKIRSNLLSIAVVLTSLSPDAPVSEAVLEYSSYLVGHYATSTTVATAVRTTATGCLRLLIAGSSREVPAIRFCVGQLLPVLVEGTTSALKAEKDSAVKKDAEDGAEEQTETQVAEDIAKEMYAALISVFDSAPPEYKARIAGVVLPTLASCLDHAPADSPLSPPAGLLLGMATSHPAAFREAIGQLAPATRAALENAMRTALEEKAGSSRNLAVGTAPAKRDVSISLRSFG</sequence>
<dbReference type="GO" id="GO:0042147">
    <property type="term" value="P:retrograde transport, endosome to Golgi"/>
    <property type="evidence" value="ECO:0007669"/>
    <property type="project" value="TreeGrafter"/>
</dbReference>
<dbReference type="GO" id="GO:0008104">
    <property type="term" value="P:intracellular protein localization"/>
    <property type="evidence" value="ECO:0007669"/>
    <property type="project" value="TreeGrafter"/>
</dbReference>
<dbReference type="PANTHER" id="PTHR21663">
    <property type="entry name" value="HYPOTHETICAL HEAT DOMAIN-CONTAINING"/>
    <property type="match status" value="1"/>
</dbReference>
<feature type="compositionally biased region" description="Low complexity" evidence="2">
    <location>
        <begin position="315"/>
        <end position="329"/>
    </location>
</feature>
<dbReference type="SUPFAM" id="SSF48371">
    <property type="entry name" value="ARM repeat"/>
    <property type="match status" value="2"/>
</dbReference>
<dbReference type="InterPro" id="IPR040108">
    <property type="entry name" value="Laa1/Sip1/HEATR5"/>
</dbReference>
<evidence type="ECO:0000313" key="5">
    <source>
        <dbReference type="Proteomes" id="UP001176517"/>
    </source>
</evidence>
<name>A0AAN6JQL7_9BASI</name>
<dbReference type="Proteomes" id="UP001176517">
    <property type="component" value="Unassembled WGS sequence"/>
</dbReference>
<dbReference type="PANTHER" id="PTHR21663:SF0">
    <property type="entry name" value="HEAT REPEAT-CONTAINING PROTEIN 5B"/>
    <property type="match status" value="1"/>
</dbReference>
<comment type="caution">
    <text evidence="4">The sequence shown here is derived from an EMBL/GenBank/DDBJ whole genome shotgun (WGS) entry which is preliminary data.</text>
</comment>
<dbReference type="InterPro" id="IPR011989">
    <property type="entry name" value="ARM-like"/>
</dbReference>
<evidence type="ECO:0000256" key="1">
    <source>
        <dbReference type="ARBA" id="ARBA00008304"/>
    </source>
</evidence>
<organism evidence="4 5">
    <name type="scientific">Tilletia horrida</name>
    <dbReference type="NCBI Taxonomy" id="155126"/>
    <lineage>
        <taxon>Eukaryota</taxon>
        <taxon>Fungi</taxon>
        <taxon>Dikarya</taxon>
        <taxon>Basidiomycota</taxon>
        <taxon>Ustilaginomycotina</taxon>
        <taxon>Exobasidiomycetes</taxon>
        <taxon>Tilletiales</taxon>
        <taxon>Tilletiaceae</taxon>
        <taxon>Tilletia</taxon>
    </lineage>
</organism>
<feature type="region of interest" description="Disordered" evidence="2">
    <location>
        <begin position="873"/>
        <end position="897"/>
    </location>
</feature>
<dbReference type="Pfam" id="PF25808">
    <property type="entry name" value="TPR_LAA1_C"/>
    <property type="match status" value="1"/>
</dbReference>
<dbReference type="GO" id="GO:0005794">
    <property type="term" value="C:Golgi apparatus"/>
    <property type="evidence" value="ECO:0007669"/>
    <property type="project" value="TreeGrafter"/>
</dbReference>
<feature type="region of interest" description="Disordered" evidence="2">
    <location>
        <begin position="315"/>
        <end position="354"/>
    </location>
</feature>